<evidence type="ECO:0000313" key="1">
    <source>
        <dbReference type="EMBL" id="XPM64506.1"/>
    </source>
</evidence>
<organism evidence="1 2">
    <name type="scientific">Desertifilum tharense IPPAS B-1220</name>
    <dbReference type="NCBI Taxonomy" id="1781255"/>
    <lineage>
        <taxon>Bacteria</taxon>
        <taxon>Bacillati</taxon>
        <taxon>Cyanobacteriota</taxon>
        <taxon>Cyanophyceae</taxon>
        <taxon>Desertifilales</taxon>
        <taxon>Desertifilaceae</taxon>
        <taxon>Desertifilum</taxon>
    </lineage>
</organism>
<accession>A0ACD5GV64</accession>
<gene>
    <name evidence="1" type="ORF">BH720_000080</name>
</gene>
<dbReference type="Proteomes" id="UP000095472">
    <property type="component" value="Chromosome"/>
</dbReference>
<dbReference type="EMBL" id="CP182909">
    <property type="protein sequence ID" value="XPM64506.1"/>
    <property type="molecule type" value="Genomic_DNA"/>
</dbReference>
<name>A0ACD5GV64_9CYAN</name>
<keyword evidence="2" id="KW-1185">Reference proteome</keyword>
<sequence length="102" mass="11645">MKTVACQDDLRILGKTLQERLHAELSDEIRFQVQCALKPNLLMVLAQHRASQQPNPQEVFRVLQQGVERERYGFLRSSTAIFARCRTAKTLRLSQVYADASG</sequence>
<protein>
    <submittedName>
        <fullName evidence="1">Uncharacterized protein</fullName>
    </submittedName>
</protein>
<evidence type="ECO:0000313" key="2">
    <source>
        <dbReference type="Proteomes" id="UP000095472"/>
    </source>
</evidence>
<reference evidence="1 2" key="1">
    <citation type="journal article" date="2016" name="Genome Announc.">
        <title>Draft Genome Sequence of the Thermotolerant Cyanobacterium Desertifilum sp. IPPAS B-1220.</title>
        <authorList>
            <person name="Mironov K.S."/>
            <person name="Sinetova M.A."/>
            <person name="Bolatkhan K."/>
            <person name="Zayadan B.K."/>
            <person name="Ustinova V.V."/>
            <person name="Kupriyanova E.V."/>
            <person name="Skrypnik A.N."/>
            <person name="Gogoleva N.E."/>
            <person name="Gogolev Y.V."/>
            <person name="Los D.A."/>
        </authorList>
    </citation>
    <scope>NUCLEOTIDE SEQUENCE [LARGE SCALE GENOMIC DNA]</scope>
    <source>
        <strain evidence="1 2">IPPAS B-1220</strain>
    </source>
</reference>
<proteinExistence type="predicted"/>